<evidence type="ECO:0000259" key="6">
    <source>
        <dbReference type="PROSITE" id="PS50112"/>
    </source>
</evidence>
<dbReference type="SMART" id="SM00086">
    <property type="entry name" value="PAC"/>
    <property type="match status" value="2"/>
</dbReference>
<dbReference type="CDD" id="cd01948">
    <property type="entry name" value="EAL"/>
    <property type="match status" value="1"/>
</dbReference>
<dbReference type="EC" id="3.1.4.52" evidence="2"/>
<dbReference type="Pfam" id="PF00990">
    <property type="entry name" value="GGDEF"/>
    <property type="match status" value="1"/>
</dbReference>
<feature type="domain" description="GGDEF" evidence="9">
    <location>
        <begin position="675"/>
        <end position="808"/>
    </location>
</feature>
<dbReference type="NCBIfam" id="TIGR00229">
    <property type="entry name" value="sensory_box"/>
    <property type="match status" value="2"/>
</dbReference>
<dbReference type="InterPro" id="IPR000160">
    <property type="entry name" value="GGDEF_dom"/>
</dbReference>
<dbReference type="GO" id="GO:0071111">
    <property type="term" value="F:cyclic-guanylate-specific phosphodiesterase activity"/>
    <property type="evidence" value="ECO:0007669"/>
    <property type="project" value="UniProtKB-EC"/>
</dbReference>
<dbReference type="SUPFAM" id="SSF55073">
    <property type="entry name" value="Nucleotide cyclase"/>
    <property type="match status" value="1"/>
</dbReference>
<dbReference type="NCBIfam" id="TIGR00254">
    <property type="entry name" value="GGDEF"/>
    <property type="match status" value="1"/>
</dbReference>
<comment type="caution">
    <text evidence="10">The sequence shown here is derived from an EMBL/GenBank/DDBJ whole genome shotgun (WGS) entry which is preliminary data.</text>
</comment>
<dbReference type="SMART" id="SM00267">
    <property type="entry name" value="GGDEF"/>
    <property type="match status" value="1"/>
</dbReference>
<dbReference type="InterPro" id="IPR045812">
    <property type="entry name" value="DAHL"/>
</dbReference>
<feature type="transmembrane region" description="Helical" evidence="5">
    <location>
        <begin position="248"/>
        <end position="267"/>
    </location>
</feature>
<evidence type="ECO:0000259" key="9">
    <source>
        <dbReference type="PROSITE" id="PS50887"/>
    </source>
</evidence>
<dbReference type="SUPFAM" id="SSF55785">
    <property type="entry name" value="PYP-like sensor domain (PAS domain)"/>
    <property type="match status" value="2"/>
</dbReference>
<dbReference type="Pfam" id="PF19443">
    <property type="entry name" value="DAHL"/>
    <property type="match status" value="1"/>
</dbReference>
<keyword evidence="5" id="KW-1133">Transmembrane helix</keyword>
<dbReference type="SMART" id="SM00091">
    <property type="entry name" value="PAS"/>
    <property type="match status" value="3"/>
</dbReference>
<dbReference type="PROSITE" id="PS50113">
    <property type="entry name" value="PAC"/>
    <property type="match status" value="2"/>
</dbReference>
<evidence type="ECO:0000259" key="8">
    <source>
        <dbReference type="PROSITE" id="PS50883"/>
    </source>
</evidence>
<evidence type="ECO:0000259" key="7">
    <source>
        <dbReference type="PROSITE" id="PS50113"/>
    </source>
</evidence>
<evidence type="ECO:0000256" key="1">
    <source>
        <dbReference type="ARBA" id="ARBA00001946"/>
    </source>
</evidence>
<reference evidence="10 11" key="1">
    <citation type="submission" date="2018-07" db="EMBL/GenBank/DDBJ databases">
        <title>Motiliproteus coralliicola sp. nov., a bacterium isolated from Coral.</title>
        <authorList>
            <person name="Wang G."/>
        </authorList>
    </citation>
    <scope>NUCLEOTIDE SEQUENCE [LARGE SCALE GENOMIC DNA]</scope>
    <source>
        <strain evidence="10 11">C34</strain>
    </source>
</reference>
<dbReference type="PROSITE" id="PS50112">
    <property type="entry name" value="PAS"/>
    <property type="match status" value="2"/>
</dbReference>
<dbReference type="CDD" id="cd00130">
    <property type="entry name" value="PAS"/>
    <property type="match status" value="2"/>
</dbReference>
<keyword evidence="5" id="KW-0472">Membrane</keyword>
<dbReference type="RefSeq" id="WP_114694020.1">
    <property type="nucleotide sequence ID" value="NZ_QQOH01000001.1"/>
</dbReference>
<proteinExistence type="predicted"/>
<organism evidence="10 11">
    <name type="scientific">Motiliproteus coralliicola</name>
    <dbReference type="NCBI Taxonomy" id="2283196"/>
    <lineage>
        <taxon>Bacteria</taxon>
        <taxon>Pseudomonadati</taxon>
        <taxon>Pseudomonadota</taxon>
        <taxon>Gammaproteobacteria</taxon>
        <taxon>Oceanospirillales</taxon>
        <taxon>Oceanospirillaceae</taxon>
        <taxon>Motiliproteus</taxon>
    </lineage>
</organism>
<dbReference type="PANTHER" id="PTHR44757">
    <property type="entry name" value="DIGUANYLATE CYCLASE DGCP"/>
    <property type="match status" value="1"/>
</dbReference>
<dbReference type="InterPro" id="IPR000700">
    <property type="entry name" value="PAS-assoc_C"/>
</dbReference>
<feature type="domain" description="PAS" evidence="6">
    <location>
        <begin position="396"/>
        <end position="442"/>
    </location>
</feature>
<dbReference type="Gene3D" id="3.30.70.270">
    <property type="match status" value="1"/>
</dbReference>
<feature type="transmembrane region" description="Helical" evidence="5">
    <location>
        <begin position="12"/>
        <end position="31"/>
    </location>
</feature>
<keyword evidence="3" id="KW-0973">c-di-GMP</keyword>
<dbReference type="PROSITE" id="PS50883">
    <property type="entry name" value="EAL"/>
    <property type="match status" value="1"/>
</dbReference>
<dbReference type="Pfam" id="PF13426">
    <property type="entry name" value="PAS_9"/>
    <property type="match status" value="2"/>
</dbReference>
<comment type="cofactor">
    <cofactor evidence="1">
        <name>Mg(2+)</name>
        <dbReference type="ChEBI" id="CHEBI:18420"/>
    </cofactor>
</comment>
<sequence>MKLLFQSIGQRRGLLLLGLSMTFIMLLGLFWDDDSDDYAELSRLMLQLKTLDARFDRDMLRIASFLMVQYDPLVKTSNELNQIRTRFNATADRDHEQLSEQNRLFWQTMKTKLDLLEKIKFQAALVRNGIHYLPTLAQTFNQQEPAHYNQIVEFINQLYSYQLSSADSHFNDILGSLEQIKQWSLSSTQSRDLVEQLLFHIDSNLHGLAKLDSLKKSYLEVPSQTYFSALHEQLEKQRVTETAIKRQLIVLLSLSVCALIIGLWLLIRSLHNAHLESKRAWNRLHDAVDNLSEAFALFDADHRPVLYNRRFEAFYPWLKEYPIDSLTLDELQAAVAERTEYYSLEGSLFTDPRPQGQYVEQIDNNTWYLASNKPTSEGGMVCVRSDISASKRAEADSRKLSRVLKQSPASVVITDTQGVIEYVNPWFERVSGYSAAEAIGQNSSFLKSGNLSRQDYETMWTRLKAGREWRGMFHNRHKDGSTYWESASISPLRDEHGKITSFIAVKEDITAQKLAEDQLRMNAAVFDTTAEGIMVTDAENRIKTVNPAFTRITGYGLDDVLGKSPQLLKSGRHEPAFYEQLWNSVRQQGHWSGEIWNKRKDGTLFPEWLSISAIKGANGDIEEYVAVFTDITQHKENEEQIRYQANYDALTGLPNRTLLSDRLKQAIASAKREQWMLGILFLDLDHFKVVNDTFGHAVGDELLQLVAARIKACLRESDTIARFGGDEFVILLQDIAETDSVAQVATYIIDQITRGFSLNGREISIGASIGITIYPDDAANADTLLQNADMAMYQAKERGRSTYQFFTLSMQQKTLDRRQLELELRHAIKNGELEIYYQPVVNPSLNQTISVEALLRWNHPKRGQVSPATFIPIAEDSGQIGEIGRWVLSNACRQLKVWQDAGFSNLKLAVNLSSRQRELGLEAADLQQVIDQAGIKPESLTLEITESLLIRDTEEALVWLSSLKALGVKLSVDDFGTGYSSLSYLKRFPVDALKIDRSFVSDLPEDLEDATLVKTIVAMAQNLNLSLVAEGVETQQQAEFLVNNSCRNLQGFYYARPMPAAEVGTWLSKPPSNVTSGPTKSLFTDSE</sequence>
<dbReference type="SMART" id="SM00052">
    <property type="entry name" value="EAL"/>
    <property type="match status" value="1"/>
</dbReference>
<dbReference type="InterPro" id="IPR001633">
    <property type="entry name" value="EAL_dom"/>
</dbReference>
<dbReference type="InterPro" id="IPR000014">
    <property type="entry name" value="PAS"/>
</dbReference>
<dbReference type="InterPro" id="IPR029787">
    <property type="entry name" value="Nucleotide_cyclase"/>
</dbReference>
<dbReference type="InterPro" id="IPR043128">
    <property type="entry name" value="Rev_trsase/Diguanyl_cyclase"/>
</dbReference>
<evidence type="ECO:0000313" key="11">
    <source>
        <dbReference type="Proteomes" id="UP000253769"/>
    </source>
</evidence>
<dbReference type="InterPro" id="IPR052155">
    <property type="entry name" value="Biofilm_reg_signaling"/>
</dbReference>
<dbReference type="CDD" id="cd01949">
    <property type="entry name" value="GGDEF"/>
    <property type="match status" value="1"/>
</dbReference>
<protein>
    <recommendedName>
        <fullName evidence="2">cyclic-guanylate-specific phosphodiesterase</fullName>
        <ecNumber evidence="2">3.1.4.52</ecNumber>
    </recommendedName>
</protein>
<dbReference type="Gene3D" id="3.30.450.20">
    <property type="entry name" value="PAS domain"/>
    <property type="match status" value="2"/>
</dbReference>
<dbReference type="PROSITE" id="PS50887">
    <property type="entry name" value="GGDEF"/>
    <property type="match status" value="1"/>
</dbReference>
<dbReference type="Gene3D" id="3.20.20.450">
    <property type="entry name" value="EAL domain"/>
    <property type="match status" value="1"/>
</dbReference>
<evidence type="ECO:0000313" key="10">
    <source>
        <dbReference type="EMBL" id="RDE24433.1"/>
    </source>
</evidence>
<feature type="domain" description="PAC" evidence="7">
    <location>
        <begin position="467"/>
        <end position="521"/>
    </location>
</feature>
<evidence type="ECO:0000256" key="2">
    <source>
        <dbReference type="ARBA" id="ARBA00012282"/>
    </source>
</evidence>
<feature type="domain" description="PAC" evidence="7">
    <location>
        <begin position="591"/>
        <end position="643"/>
    </location>
</feature>
<dbReference type="InterPro" id="IPR035919">
    <property type="entry name" value="EAL_sf"/>
</dbReference>
<dbReference type="OrthoDB" id="6168558at2"/>
<gene>
    <name evidence="10" type="ORF">DV711_02270</name>
</gene>
<keyword evidence="5" id="KW-0812">Transmembrane</keyword>
<dbReference type="AlphaFoldDB" id="A0A369WTG5"/>
<dbReference type="GO" id="GO:0071732">
    <property type="term" value="P:cellular response to nitric oxide"/>
    <property type="evidence" value="ECO:0007669"/>
    <property type="project" value="UniProtKB-ARBA"/>
</dbReference>
<dbReference type="FunFam" id="3.20.20.450:FF:000001">
    <property type="entry name" value="Cyclic di-GMP phosphodiesterase yahA"/>
    <property type="match status" value="1"/>
</dbReference>
<dbReference type="Pfam" id="PF00563">
    <property type="entry name" value="EAL"/>
    <property type="match status" value="1"/>
</dbReference>
<dbReference type="Proteomes" id="UP000253769">
    <property type="component" value="Unassembled WGS sequence"/>
</dbReference>
<feature type="domain" description="EAL" evidence="8">
    <location>
        <begin position="817"/>
        <end position="1071"/>
    </location>
</feature>
<dbReference type="SUPFAM" id="SSF141868">
    <property type="entry name" value="EAL domain-like"/>
    <property type="match status" value="1"/>
</dbReference>
<dbReference type="FunFam" id="3.30.70.270:FF:000001">
    <property type="entry name" value="Diguanylate cyclase domain protein"/>
    <property type="match status" value="1"/>
</dbReference>
<evidence type="ECO:0000256" key="4">
    <source>
        <dbReference type="ARBA" id="ARBA00051114"/>
    </source>
</evidence>
<keyword evidence="11" id="KW-1185">Reference proteome</keyword>
<feature type="domain" description="PAS" evidence="6">
    <location>
        <begin position="518"/>
        <end position="564"/>
    </location>
</feature>
<evidence type="ECO:0000256" key="3">
    <source>
        <dbReference type="ARBA" id="ARBA00022636"/>
    </source>
</evidence>
<accession>A0A369WTG5</accession>
<name>A0A369WTG5_9GAMM</name>
<dbReference type="InterPro" id="IPR001610">
    <property type="entry name" value="PAC"/>
</dbReference>
<dbReference type="InterPro" id="IPR035965">
    <property type="entry name" value="PAS-like_dom_sf"/>
</dbReference>
<dbReference type="PANTHER" id="PTHR44757:SF2">
    <property type="entry name" value="BIOFILM ARCHITECTURE MAINTENANCE PROTEIN MBAA"/>
    <property type="match status" value="1"/>
</dbReference>
<evidence type="ECO:0000256" key="5">
    <source>
        <dbReference type="SAM" id="Phobius"/>
    </source>
</evidence>
<dbReference type="EMBL" id="QQOH01000001">
    <property type="protein sequence ID" value="RDE24433.1"/>
    <property type="molecule type" value="Genomic_DNA"/>
</dbReference>
<comment type="catalytic activity">
    <reaction evidence="4">
        <text>3',3'-c-di-GMP + H2O = 5'-phosphoguanylyl(3'-&gt;5')guanosine + H(+)</text>
        <dbReference type="Rhea" id="RHEA:24902"/>
        <dbReference type="ChEBI" id="CHEBI:15377"/>
        <dbReference type="ChEBI" id="CHEBI:15378"/>
        <dbReference type="ChEBI" id="CHEBI:58754"/>
        <dbReference type="ChEBI" id="CHEBI:58805"/>
        <dbReference type="EC" id="3.1.4.52"/>
    </reaction>
    <physiologicalReaction direction="left-to-right" evidence="4">
        <dbReference type="Rhea" id="RHEA:24903"/>
    </physiologicalReaction>
</comment>